<evidence type="ECO:0000313" key="8">
    <source>
        <dbReference type="Proteomes" id="UP000046393"/>
    </source>
</evidence>
<dbReference type="GO" id="GO:0043527">
    <property type="term" value="C:tRNA methyltransferase complex"/>
    <property type="evidence" value="ECO:0007669"/>
    <property type="project" value="TreeGrafter"/>
</dbReference>
<evidence type="ECO:0000256" key="1">
    <source>
        <dbReference type="ARBA" id="ARBA00004123"/>
    </source>
</evidence>
<evidence type="ECO:0000313" key="9">
    <source>
        <dbReference type="WBParaSite" id="SMUV_0000314401-mRNA-1"/>
    </source>
</evidence>
<dbReference type="Proteomes" id="UP000046393">
    <property type="component" value="Unplaced"/>
</dbReference>
<dbReference type="SUPFAM" id="SSF50978">
    <property type="entry name" value="WD40 repeat-like"/>
    <property type="match status" value="1"/>
</dbReference>
<sequence>MAKIFCSKELVIITVNETIFFFDFEYHDYQLNLLFKKAVSIDFVPKIATDSQNNLDVDCSDQGKTVNCEEKLGDNKDKSVDKQLDKQILGGSFSDDGTLFAVITAQKACIVYRTEGERLKLAQFILPKAPTSVVFDKTGEHVIVADRAVDDNFQKAGEVLLGHCSMVLCVAISSCGNYICSSDRDEKIRISRYPESYVI</sequence>
<comment type="subunit">
    <text evidence="7">Forms a heterodimer with the catalytic subunit Mettl1. Interacts with mei-P26 and weakly interacts with bgcn; required for the function or formation of the mei-P26-bgcn-bam-sxl complex. Interacts with nanos; may be involved in mei-P26-dependent derepression of the BMP signaling pathway. Interacts with Myc; the interaction may be mediated by mei-P26 and may be involved in the regulation of ribosome biogenesis.</text>
</comment>
<dbReference type="GO" id="GO:0005634">
    <property type="term" value="C:nucleus"/>
    <property type="evidence" value="ECO:0007669"/>
    <property type="project" value="UniProtKB-SubCell"/>
</dbReference>
<evidence type="ECO:0000256" key="6">
    <source>
        <dbReference type="ARBA" id="ARBA00093337"/>
    </source>
</evidence>
<dbReference type="AlphaFoldDB" id="A0A0N5AFS6"/>
<comment type="subcellular location">
    <subcellularLocation>
        <location evidence="1">Nucleus</location>
    </subcellularLocation>
</comment>
<dbReference type="STRING" id="451379.A0A0N5AFS6"/>
<dbReference type="InterPro" id="IPR028884">
    <property type="entry name" value="Trm82"/>
</dbReference>
<keyword evidence="3" id="KW-0819">tRNA processing</keyword>
<dbReference type="GO" id="GO:0036265">
    <property type="term" value="P:RNA (guanine-N7)-methylation"/>
    <property type="evidence" value="ECO:0007669"/>
    <property type="project" value="InterPro"/>
</dbReference>
<dbReference type="WBParaSite" id="SMUV_0000314401-mRNA-1">
    <property type="protein sequence ID" value="SMUV_0000314401-mRNA-1"/>
    <property type="gene ID" value="SMUV_0000314401"/>
</dbReference>
<protein>
    <submittedName>
        <fullName evidence="9">WD repeat-containing protein 45</fullName>
    </submittedName>
</protein>
<dbReference type="InterPro" id="IPR015943">
    <property type="entry name" value="WD40/YVTN_repeat-like_dom_sf"/>
</dbReference>
<evidence type="ECO:0000256" key="2">
    <source>
        <dbReference type="ARBA" id="ARBA00022574"/>
    </source>
</evidence>
<dbReference type="PANTHER" id="PTHR16288:SF0">
    <property type="entry name" value="TRNA (GUANINE-N(7)-)-METHYLTRANSFERASE NON-CATALYTIC SUBUNIT WDR4"/>
    <property type="match status" value="1"/>
</dbReference>
<evidence type="ECO:0000256" key="3">
    <source>
        <dbReference type="ARBA" id="ARBA00022694"/>
    </source>
</evidence>
<accession>A0A0N5AFS6</accession>
<evidence type="ECO:0000256" key="7">
    <source>
        <dbReference type="ARBA" id="ARBA00093542"/>
    </source>
</evidence>
<dbReference type="PANTHER" id="PTHR16288">
    <property type="entry name" value="WD40 REPEAT PROTEIN 4"/>
    <property type="match status" value="1"/>
</dbReference>
<evidence type="ECO:0000256" key="4">
    <source>
        <dbReference type="ARBA" id="ARBA00022737"/>
    </source>
</evidence>
<name>A0A0N5AFS6_9BILA</name>
<dbReference type="Gene3D" id="2.130.10.10">
    <property type="entry name" value="YVTN repeat-like/Quinoprotein amine dehydrogenase"/>
    <property type="match status" value="1"/>
</dbReference>
<reference evidence="9" key="1">
    <citation type="submission" date="2017-02" db="UniProtKB">
        <authorList>
            <consortium name="WormBaseParasite"/>
        </authorList>
    </citation>
    <scope>IDENTIFICATION</scope>
</reference>
<keyword evidence="8" id="KW-1185">Reference proteome</keyword>
<dbReference type="Pfam" id="PF00400">
    <property type="entry name" value="WD40"/>
    <property type="match status" value="1"/>
</dbReference>
<keyword evidence="5" id="KW-0539">Nucleus</keyword>
<dbReference type="GO" id="GO:0006400">
    <property type="term" value="P:tRNA modification"/>
    <property type="evidence" value="ECO:0007669"/>
    <property type="project" value="TreeGrafter"/>
</dbReference>
<dbReference type="InterPro" id="IPR001680">
    <property type="entry name" value="WD40_rpt"/>
</dbReference>
<evidence type="ECO:0000256" key="5">
    <source>
        <dbReference type="ARBA" id="ARBA00023242"/>
    </source>
</evidence>
<keyword evidence="4" id="KW-0677">Repeat</keyword>
<organism evidence="8 9">
    <name type="scientific">Syphacia muris</name>
    <dbReference type="NCBI Taxonomy" id="451379"/>
    <lineage>
        <taxon>Eukaryota</taxon>
        <taxon>Metazoa</taxon>
        <taxon>Ecdysozoa</taxon>
        <taxon>Nematoda</taxon>
        <taxon>Chromadorea</taxon>
        <taxon>Rhabditida</taxon>
        <taxon>Spirurina</taxon>
        <taxon>Oxyuridomorpha</taxon>
        <taxon>Oxyuroidea</taxon>
        <taxon>Oxyuridae</taxon>
        <taxon>Syphacia</taxon>
    </lineage>
</organism>
<keyword evidence="2" id="KW-0853">WD repeat</keyword>
<dbReference type="InterPro" id="IPR036322">
    <property type="entry name" value="WD40_repeat_dom_sf"/>
</dbReference>
<comment type="function">
    <text evidence="6">Required for the Mettl1-dependent formation of N(7)-methylguanine at position 46 (m7G46) in tRNA. In the Mettl1-wuho methyltransferase complex, it is required to stabilize and induce conformational changes of the catalytic subunit. Required for binding of nanos mRNA and repression of translation by the mei-P26-bgcn-bam-sxl complex. May cooperate with mei-P26 and nanos to derepress the BMP signaling pathway. May cooperate with mei-P26 to suppress expression of a subset of microRNAs. May cooperate with mei-P26 to regulate bam expression levels in germline cells during gametogenesis. Required to promote mitosis to meiosis transition during gametogenesis. May regulate germline cell division in part by regulating ribosome biogenesis.</text>
</comment>
<proteinExistence type="predicted"/>
<dbReference type="GO" id="GO:0005829">
    <property type="term" value="C:cytosol"/>
    <property type="evidence" value="ECO:0007669"/>
    <property type="project" value="TreeGrafter"/>
</dbReference>